<evidence type="ECO:0000259" key="1">
    <source>
        <dbReference type="Pfam" id="PF01370"/>
    </source>
</evidence>
<dbReference type="Pfam" id="PF01370">
    <property type="entry name" value="Epimerase"/>
    <property type="match status" value="1"/>
</dbReference>
<dbReference type="Gene3D" id="3.40.50.720">
    <property type="entry name" value="NAD(P)-binding Rossmann-like Domain"/>
    <property type="match status" value="1"/>
</dbReference>
<reference evidence="2 3" key="1">
    <citation type="submission" date="2019-11" db="EMBL/GenBank/DDBJ databases">
        <title>The genome sequence of Methylocystis heyeri.</title>
        <authorList>
            <person name="Oshkin I.Y."/>
            <person name="Miroshnikov K."/>
            <person name="Dedysh S.N."/>
        </authorList>
    </citation>
    <scope>NUCLEOTIDE SEQUENCE [LARGE SCALE GENOMIC DNA]</scope>
    <source>
        <strain evidence="2 3">H2</strain>
    </source>
</reference>
<keyword evidence="3" id="KW-1185">Reference proteome</keyword>
<dbReference type="InterPro" id="IPR001509">
    <property type="entry name" value="Epimerase_deHydtase"/>
</dbReference>
<dbReference type="PANTHER" id="PTHR48079:SF6">
    <property type="entry name" value="NAD(P)-BINDING DOMAIN-CONTAINING PROTEIN-RELATED"/>
    <property type="match status" value="1"/>
</dbReference>
<dbReference type="SUPFAM" id="SSF51735">
    <property type="entry name" value="NAD(P)-binding Rossmann-fold domains"/>
    <property type="match status" value="1"/>
</dbReference>
<organism evidence="2 3">
    <name type="scientific">Methylocystis heyeri</name>
    <dbReference type="NCBI Taxonomy" id="391905"/>
    <lineage>
        <taxon>Bacteria</taxon>
        <taxon>Pseudomonadati</taxon>
        <taxon>Pseudomonadota</taxon>
        <taxon>Alphaproteobacteria</taxon>
        <taxon>Hyphomicrobiales</taxon>
        <taxon>Methylocystaceae</taxon>
        <taxon>Methylocystis</taxon>
    </lineage>
</organism>
<dbReference type="OrthoDB" id="7170465at2"/>
<dbReference type="AlphaFoldDB" id="A0A6B8KC53"/>
<evidence type="ECO:0000313" key="2">
    <source>
        <dbReference type="EMBL" id="QGM44651.1"/>
    </source>
</evidence>
<evidence type="ECO:0000313" key="3">
    <source>
        <dbReference type="Proteomes" id="UP000309061"/>
    </source>
</evidence>
<protein>
    <submittedName>
        <fullName evidence="2">NAD(P)H-binding protein</fullName>
    </submittedName>
</protein>
<dbReference type="EMBL" id="CP046052">
    <property type="protein sequence ID" value="QGM44651.1"/>
    <property type="molecule type" value="Genomic_DNA"/>
</dbReference>
<proteinExistence type="predicted"/>
<dbReference type="GO" id="GO:0005737">
    <property type="term" value="C:cytoplasm"/>
    <property type="evidence" value="ECO:0007669"/>
    <property type="project" value="TreeGrafter"/>
</dbReference>
<dbReference type="RefSeq" id="WP_136494946.1">
    <property type="nucleotide sequence ID" value="NZ_CP046052.1"/>
</dbReference>
<dbReference type="KEGG" id="mhey:H2LOC_002515"/>
<gene>
    <name evidence="2" type="ORF">H2LOC_002515</name>
</gene>
<name>A0A6B8KC53_9HYPH</name>
<dbReference type="PANTHER" id="PTHR48079">
    <property type="entry name" value="PROTEIN YEEZ"/>
    <property type="match status" value="1"/>
</dbReference>
<dbReference type="InterPro" id="IPR036291">
    <property type="entry name" value="NAD(P)-bd_dom_sf"/>
</dbReference>
<dbReference type="GO" id="GO:0004029">
    <property type="term" value="F:aldehyde dehydrogenase (NAD+) activity"/>
    <property type="evidence" value="ECO:0007669"/>
    <property type="project" value="TreeGrafter"/>
</dbReference>
<dbReference type="InterPro" id="IPR051783">
    <property type="entry name" value="NAD(P)-dependent_oxidoreduct"/>
</dbReference>
<feature type="domain" description="NAD-dependent epimerase/dehydratase" evidence="1">
    <location>
        <begin position="8"/>
        <end position="216"/>
    </location>
</feature>
<sequence length="319" mass="34686">MVGRKGAVLVIGIGGAIGGAAARAMLARGWTIRALVRDPAKFAHWPDEIQWVCGDALDTETVVAAAEGADIVFHGANPPMYRHWRKWGLPMLANSIAAAEQARARLVFPGNVYNFGPDAGAVIDEDSPQHPLTRKGAIRVEMEAMLRDASQRGRMRALVVRAGDFFGGGARGSWFAEVIAPAKPDGPIRYPGRFDVGHAWAYLPDLAEAMTRLIEIEASLPAWEAVHFGGHWVEPGVEMAEAVRRALGGRGAVRPLPWLPFRLLSPLSPFLRELLEMRYLWLEPLRLNNGKLVGLIGDEPHTPLDQAVEAAVAALGREL</sequence>
<dbReference type="Proteomes" id="UP000309061">
    <property type="component" value="Chromosome"/>
</dbReference>
<accession>A0A6B8KC53</accession>